<feature type="domain" description="4Fe-4S ferredoxin-type" evidence="8">
    <location>
        <begin position="243"/>
        <end position="272"/>
    </location>
</feature>
<evidence type="ECO:0000256" key="7">
    <source>
        <dbReference type="ARBA" id="ARBA00023014"/>
    </source>
</evidence>
<dbReference type="EMBL" id="FNQN01000004">
    <property type="protein sequence ID" value="SEA28321.1"/>
    <property type="molecule type" value="Genomic_DNA"/>
</dbReference>
<keyword evidence="4" id="KW-0677">Repeat</keyword>
<keyword evidence="1" id="KW-0813">Transport</keyword>
<dbReference type="InterPro" id="IPR011538">
    <property type="entry name" value="Nuo51_FMN-bd"/>
</dbReference>
<dbReference type="PIRSF" id="PIRSF036408">
    <property type="entry name" value="PduS_prd"/>
    <property type="match status" value="1"/>
</dbReference>
<dbReference type="AlphaFoldDB" id="A0A1H3ZY24"/>
<dbReference type="GO" id="GO:0016020">
    <property type="term" value="C:membrane"/>
    <property type="evidence" value="ECO:0007669"/>
    <property type="project" value="InterPro"/>
</dbReference>
<dbReference type="InterPro" id="IPR026902">
    <property type="entry name" value="RnfC_N"/>
</dbReference>
<dbReference type="Pfam" id="PF01512">
    <property type="entry name" value="Complex1_51K"/>
    <property type="match status" value="1"/>
</dbReference>
<feature type="domain" description="4Fe-4S ferredoxin-type" evidence="8">
    <location>
        <begin position="286"/>
        <end position="318"/>
    </location>
</feature>
<dbReference type="InterPro" id="IPR010208">
    <property type="entry name" value="Ion_transpt_RnfC/RsxC"/>
</dbReference>
<dbReference type="SUPFAM" id="SSF54862">
    <property type="entry name" value="4Fe-4S ferredoxins"/>
    <property type="match status" value="1"/>
</dbReference>
<dbReference type="OrthoDB" id="9789030at2"/>
<proteinExistence type="predicted"/>
<dbReference type="PANTHER" id="PTHR43034">
    <property type="entry name" value="ION-TRANSLOCATING OXIDOREDUCTASE COMPLEX SUBUNIT C"/>
    <property type="match status" value="1"/>
</dbReference>
<dbReference type="InterPro" id="IPR017896">
    <property type="entry name" value="4Fe4S_Fe-S-bd"/>
</dbReference>
<dbReference type="GO" id="GO:0051539">
    <property type="term" value="F:4 iron, 4 sulfur cluster binding"/>
    <property type="evidence" value="ECO:0007669"/>
    <property type="project" value="UniProtKB-KW"/>
</dbReference>
<evidence type="ECO:0000256" key="6">
    <source>
        <dbReference type="ARBA" id="ARBA00023004"/>
    </source>
</evidence>
<evidence type="ECO:0000256" key="3">
    <source>
        <dbReference type="ARBA" id="ARBA00022723"/>
    </source>
</evidence>
<keyword evidence="2" id="KW-0004">4Fe-4S</keyword>
<dbReference type="InterPro" id="IPR019554">
    <property type="entry name" value="Soluble_ligand-bd"/>
</dbReference>
<keyword evidence="6" id="KW-0408">Iron</keyword>
<sequence>MSKQLVEKIMRAGVVGAGGGGFPTHIKAQSQVEYVLVNGAECEPLIHKDVELMTHRAVDILDGLRLMMQATGATQGIVGIKKKNSRAVQIFKNAVEDTEYEVLELGDFYPAGDEYELVQLATGRLIPPGGIPLDVGCVVSNVETLLNVSMAARDVPVTHKFVSVAGLVREPKSFWVPIGTSYRELLTFAGGATQSDFVMLISGILMGGITTDLDDVVTKTCAGLIVLPSDHYLVSRKTRTPEQMNRIGKSACDQCTACTEICPRYLLGYDVQPHKVMRSLGFTTSGAEYWNKFATYCCSCGLCTLYACPEDLFPREACEQAKFSMRETGNSYQQEKAPKIHSMKNYRRVPTKSLLRRLRISKYEVPTPFVEGFPDPTEVRVLLQQHAGKAAIPVVSVGASVKICDLIGEPDGSSLGARIHAPISGRILEVTDSYVRITANAVVESGGESV</sequence>
<evidence type="ECO:0000313" key="10">
    <source>
        <dbReference type="Proteomes" id="UP000199409"/>
    </source>
</evidence>
<accession>A0A1H3ZY24</accession>
<reference evidence="9 10" key="1">
    <citation type="submission" date="2016-10" db="EMBL/GenBank/DDBJ databases">
        <authorList>
            <person name="de Groot N.N."/>
        </authorList>
    </citation>
    <scope>NUCLEOTIDE SEQUENCE [LARGE SCALE GENOMIC DNA]</scope>
    <source>
        <strain evidence="9 10">DSM 7343</strain>
    </source>
</reference>
<keyword evidence="10" id="KW-1185">Reference proteome</keyword>
<evidence type="ECO:0000256" key="1">
    <source>
        <dbReference type="ARBA" id="ARBA00022448"/>
    </source>
</evidence>
<dbReference type="Gene3D" id="3.40.50.11540">
    <property type="entry name" value="NADH-ubiquinone oxidoreductase 51kDa subunit"/>
    <property type="match status" value="1"/>
</dbReference>
<dbReference type="GO" id="GO:0046872">
    <property type="term" value="F:metal ion binding"/>
    <property type="evidence" value="ECO:0007669"/>
    <property type="project" value="UniProtKB-KW"/>
</dbReference>
<dbReference type="RefSeq" id="WP_092346785.1">
    <property type="nucleotide sequence ID" value="NZ_FNQN01000004.1"/>
</dbReference>
<gene>
    <name evidence="9" type="ORF">SAMN05660420_01714</name>
</gene>
<dbReference type="GO" id="GO:0009055">
    <property type="term" value="F:electron transfer activity"/>
    <property type="evidence" value="ECO:0007669"/>
    <property type="project" value="InterPro"/>
</dbReference>
<evidence type="ECO:0000256" key="2">
    <source>
        <dbReference type="ARBA" id="ARBA00022485"/>
    </source>
</evidence>
<evidence type="ECO:0000256" key="4">
    <source>
        <dbReference type="ARBA" id="ARBA00022737"/>
    </source>
</evidence>
<dbReference type="PROSITE" id="PS51379">
    <property type="entry name" value="4FE4S_FER_2"/>
    <property type="match status" value="2"/>
</dbReference>
<dbReference type="SUPFAM" id="SSF142984">
    <property type="entry name" value="Nqo1 middle domain-like"/>
    <property type="match status" value="1"/>
</dbReference>
<dbReference type="Pfam" id="PF13375">
    <property type="entry name" value="RnfC_N"/>
    <property type="match status" value="1"/>
</dbReference>
<organism evidence="9 10">
    <name type="scientific">Desulfuromusa kysingii</name>
    <dbReference type="NCBI Taxonomy" id="37625"/>
    <lineage>
        <taxon>Bacteria</taxon>
        <taxon>Pseudomonadati</taxon>
        <taxon>Thermodesulfobacteriota</taxon>
        <taxon>Desulfuromonadia</taxon>
        <taxon>Desulfuromonadales</taxon>
        <taxon>Geopsychrobacteraceae</taxon>
        <taxon>Desulfuromusa</taxon>
    </lineage>
</organism>
<evidence type="ECO:0000313" key="9">
    <source>
        <dbReference type="EMBL" id="SEA28321.1"/>
    </source>
</evidence>
<dbReference type="SUPFAM" id="SSF142019">
    <property type="entry name" value="Nqo1 FMN-binding domain-like"/>
    <property type="match status" value="1"/>
</dbReference>
<keyword evidence="3" id="KW-0479">Metal-binding</keyword>
<protein>
    <submittedName>
        <fullName evidence="9">Na+-translocating ferredoxin:NAD+ oxidoreductase RNF, RnfC subunit</fullName>
    </submittedName>
</protein>
<dbReference type="Pfam" id="PF13534">
    <property type="entry name" value="Fer4_17"/>
    <property type="match status" value="1"/>
</dbReference>
<dbReference type="InterPro" id="IPR037225">
    <property type="entry name" value="Nuo51_FMN-bd_sf"/>
</dbReference>
<dbReference type="Pfam" id="PF10531">
    <property type="entry name" value="SLBB"/>
    <property type="match status" value="1"/>
</dbReference>
<name>A0A1H3ZY24_9BACT</name>
<dbReference type="InterPro" id="IPR017054">
    <property type="entry name" value="PduS"/>
</dbReference>
<dbReference type="PANTHER" id="PTHR43034:SF2">
    <property type="entry name" value="ION-TRANSLOCATING OXIDOREDUCTASE COMPLEX SUBUNIT C"/>
    <property type="match status" value="1"/>
</dbReference>
<dbReference type="STRING" id="37625.SAMN05660420_01714"/>
<dbReference type="Gene3D" id="3.30.70.3270">
    <property type="match status" value="1"/>
</dbReference>
<keyword evidence="7" id="KW-0411">Iron-sulfur</keyword>
<dbReference type="Proteomes" id="UP000199409">
    <property type="component" value="Unassembled WGS sequence"/>
</dbReference>
<evidence type="ECO:0000259" key="8">
    <source>
        <dbReference type="PROSITE" id="PS51379"/>
    </source>
</evidence>
<evidence type="ECO:0000256" key="5">
    <source>
        <dbReference type="ARBA" id="ARBA00022982"/>
    </source>
</evidence>
<keyword evidence="5" id="KW-0249">Electron transport</keyword>